<keyword evidence="3" id="KW-0804">Transcription</keyword>
<keyword evidence="2" id="KW-0238">DNA-binding</keyword>
<dbReference type="SMART" id="SM00419">
    <property type="entry name" value="HTH_CRP"/>
    <property type="match status" value="1"/>
</dbReference>
<keyword evidence="1" id="KW-0805">Transcription regulation</keyword>
<evidence type="ECO:0000259" key="4">
    <source>
        <dbReference type="PROSITE" id="PS50042"/>
    </source>
</evidence>
<dbReference type="PROSITE" id="PS51063">
    <property type="entry name" value="HTH_CRP_2"/>
    <property type="match status" value="1"/>
</dbReference>
<proteinExistence type="predicted"/>
<evidence type="ECO:0000313" key="6">
    <source>
        <dbReference type="EMBL" id="MEK8089690.1"/>
    </source>
</evidence>
<evidence type="ECO:0000259" key="5">
    <source>
        <dbReference type="PROSITE" id="PS51063"/>
    </source>
</evidence>
<dbReference type="InterPro" id="IPR018490">
    <property type="entry name" value="cNMP-bd_dom_sf"/>
</dbReference>
<feature type="domain" description="HTH crp-type" evidence="5">
    <location>
        <begin position="149"/>
        <end position="221"/>
    </location>
</feature>
<dbReference type="InterPro" id="IPR000595">
    <property type="entry name" value="cNMP-bd_dom"/>
</dbReference>
<reference evidence="6 7" key="1">
    <citation type="submission" date="2024-04" db="EMBL/GenBank/DDBJ databases">
        <authorList>
            <person name="Abashina T."/>
            <person name="Shaikin A."/>
        </authorList>
    </citation>
    <scope>NUCLEOTIDE SEQUENCE [LARGE SCALE GENOMIC DNA]</scope>
    <source>
        <strain evidence="6 7">AAFK</strain>
    </source>
</reference>
<feature type="domain" description="Cyclic nucleotide-binding" evidence="4">
    <location>
        <begin position="15"/>
        <end position="135"/>
    </location>
</feature>
<evidence type="ECO:0000256" key="3">
    <source>
        <dbReference type="ARBA" id="ARBA00023163"/>
    </source>
</evidence>
<dbReference type="Gene3D" id="1.10.10.10">
    <property type="entry name" value="Winged helix-like DNA-binding domain superfamily/Winged helix DNA-binding domain"/>
    <property type="match status" value="1"/>
</dbReference>
<sequence length="232" mass="25805">MSRIKLKAILSNIALFRELSAEDIEQLVLGTREQHLVRGELLFQKGSQPQGFYIVVHGQIKLAFSTPQGAEKVIDIVRAGQSFGEAAMFLDTPYLVYTQAITDTLLLHISKSAVFEEIEKSSLFARRMLAGVCRRLHGIVRDVEAYSLHSGTERVIGYLLTQDRDGEENGGGLRVRLPASKHVIASRLNISPETFSRILHELSAADLLSVNGREILVHDPARLRNYSVAVSR</sequence>
<dbReference type="EMBL" id="JBBPCO010000007">
    <property type="protein sequence ID" value="MEK8089690.1"/>
    <property type="molecule type" value="Genomic_DNA"/>
</dbReference>
<dbReference type="InterPro" id="IPR050397">
    <property type="entry name" value="Env_Response_Regulators"/>
</dbReference>
<dbReference type="Gene3D" id="2.60.120.10">
    <property type="entry name" value="Jelly Rolls"/>
    <property type="match status" value="1"/>
</dbReference>
<organism evidence="6 7">
    <name type="scientific">Thermithiobacillus plumbiphilus</name>
    <dbReference type="NCBI Taxonomy" id="1729899"/>
    <lineage>
        <taxon>Bacteria</taxon>
        <taxon>Pseudomonadati</taxon>
        <taxon>Pseudomonadota</taxon>
        <taxon>Acidithiobacillia</taxon>
        <taxon>Acidithiobacillales</taxon>
        <taxon>Thermithiobacillaceae</taxon>
        <taxon>Thermithiobacillus</taxon>
    </lineage>
</organism>
<dbReference type="SUPFAM" id="SSF51206">
    <property type="entry name" value="cAMP-binding domain-like"/>
    <property type="match status" value="1"/>
</dbReference>
<dbReference type="PROSITE" id="PS50042">
    <property type="entry name" value="CNMP_BINDING_3"/>
    <property type="match status" value="1"/>
</dbReference>
<dbReference type="InterPro" id="IPR014710">
    <property type="entry name" value="RmlC-like_jellyroll"/>
</dbReference>
<gene>
    <name evidence="6" type="ORF">WOB96_07905</name>
</gene>
<dbReference type="Pfam" id="PF13545">
    <property type="entry name" value="HTH_Crp_2"/>
    <property type="match status" value="1"/>
</dbReference>
<evidence type="ECO:0000313" key="7">
    <source>
        <dbReference type="Proteomes" id="UP001446205"/>
    </source>
</evidence>
<dbReference type="Pfam" id="PF00027">
    <property type="entry name" value="cNMP_binding"/>
    <property type="match status" value="1"/>
</dbReference>
<dbReference type="SUPFAM" id="SSF46785">
    <property type="entry name" value="Winged helix' DNA-binding domain"/>
    <property type="match status" value="1"/>
</dbReference>
<keyword evidence="7" id="KW-1185">Reference proteome</keyword>
<name>A0ABU9D834_9PROT</name>
<dbReference type="InterPro" id="IPR036388">
    <property type="entry name" value="WH-like_DNA-bd_sf"/>
</dbReference>
<dbReference type="InterPro" id="IPR012318">
    <property type="entry name" value="HTH_CRP"/>
</dbReference>
<accession>A0ABU9D834</accession>
<dbReference type="InterPro" id="IPR036390">
    <property type="entry name" value="WH_DNA-bd_sf"/>
</dbReference>
<dbReference type="CDD" id="cd00038">
    <property type="entry name" value="CAP_ED"/>
    <property type="match status" value="1"/>
</dbReference>
<dbReference type="PANTHER" id="PTHR24567">
    <property type="entry name" value="CRP FAMILY TRANSCRIPTIONAL REGULATORY PROTEIN"/>
    <property type="match status" value="1"/>
</dbReference>
<dbReference type="PANTHER" id="PTHR24567:SF68">
    <property type="entry name" value="DNA-BINDING TRANSCRIPTIONAL DUAL REGULATOR CRP"/>
    <property type="match status" value="1"/>
</dbReference>
<dbReference type="Proteomes" id="UP001446205">
    <property type="component" value="Unassembled WGS sequence"/>
</dbReference>
<dbReference type="RefSeq" id="WP_341370748.1">
    <property type="nucleotide sequence ID" value="NZ_JBBPCO010000007.1"/>
</dbReference>
<evidence type="ECO:0000256" key="2">
    <source>
        <dbReference type="ARBA" id="ARBA00023125"/>
    </source>
</evidence>
<evidence type="ECO:0000256" key="1">
    <source>
        <dbReference type="ARBA" id="ARBA00023015"/>
    </source>
</evidence>
<dbReference type="SMART" id="SM00100">
    <property type="entry name" value="cNMP"/>
    <property type="match status" value="1"/>
</dbReference>
<comment type="caution">
    <text evidence="6">The sequence shown here is derived from an EMBL/GenBank/DDBJ whole genome shotgun (WGS) entry which is preliminary data.</text>
</comment>
<protein>
    <submittedName>
        <fullName evidence="6">Crp/Fnr family transcriptional regulator</fullName>
    </submittedName>
</protein>